<feature type="region of interest" description="Disordered" evidence="1">
    <location>
        <begin position="367"/>
        <end position="394"/>
    </location>
</feature>
<feature type="transmembrane region" description="Helical" evidence="2">
    <location>
        <begin position="549"/>
        <end position="570"/>
    </location>
</feature>
<dbReference type="InterPro" id="IPR000757">
    <property type="entry name" value="Beta-glucanase-like"/>
</dbReference>
<dbReference type="EMBL" id="KZ678137">
    <property type="protein sequence ID" value="PSN64861.1"/>
    <property type="molecule type" value="Genomic_DNA"/>
</dbReference>
<dbReference type="PANTHER" id="PTHR38121">
    <property type="entry name" value="GH16 DOMAIN-CONTAINING PROTEIN"/>
    <property type="match status" value="1"/>
</dbReference>
<feature type="compositionally biased region" description="Basic and acidic residues" evidence="1">
    <location>
        <begin position="385"/>
        <end position="394"/>
    </location>
</feature>
<feature type="transmembrane region" description="Helical" evidence="2">
    <location>
        <begin position="760"/>
        <end position="780"/>
    </location>
</feature>
<feature type="transmembrane region" description="Helical" evidence="2">
    <location>
        <begin position="341"/>
        <end position="361"/>
    </location>
</feature>
<feature type="transmembrane region" description="Helical" evidence="2">
    <location>
        <begin position="619"/>
        <end position="641"/>
    </location>
</feature>
<proteinExistence type="predicted"/>
<sequence length="943" mass="105638">MSYRAFFLFVLVACLSVSADTLSGQNNCSCGFLDAQTEEFFTDSIVVYFNETDSLPADFVVEDYQNKYEKDWNAIYRQGASPSNVRLDDPDSLQMIVSPSTSHHLVNGAGIRTTRRDIQHGSFRTLIKSPSRALRGSAMSMMWRYNETEATEISVMNTNDPSDAWVGTFVNGEFTTRDLGVNFTTLLEDPASNRNYTTLGGVLSNGSVDAWDYAEYRIDWNEDLINFYIGGNLTRSVLHRDNKGMPSVPSPFYFKHWSTGNRFSMEGPPGRESIANIGWIRMFFNSSSMTKEAHEDFASRCSLAEACSMDDISLRGSTTYSEQSTKKWKQKNNKDVKRMPALWISVICISFSSFLLVHALIRRAPWRKQPKPSGHGPAPAENGATEEKKDQNEKNPFEAAEYTLPSQGALVPSTVVSRAGSSDYGYSASGDDLAIERAGVSAGPSEWGGSTHGGPSHYLAGLVALCALLVTVMHFGLTFVPAMVIPGAPLHYKSEYYANLIIAPFILNQMWLGVFFTTSVRFLVAGYLKRGNMQDLAKAAVRRTPRLMIPVATIALLEYFLVDCGATGYLRYLPSLTWSTWPYVTRYETFGHYVSAILELVYLIPNAMPQITFYYCTGVLWTIAVQLQGTWLVLLGAIVVYEIKSPWKRMVYYIFCMINHWYAQSWGTYLWLGLLLTDLDVTYKYKQWLYKRPAAYYPLLIACWLCVAAGFSANVLTGFNDFNFATYENNIHPDADSGEPLWNTANAGYPAYYTPRLNGLLFAGGMQAVVELSGAVQWVLSLPPLLVLFPHIFTIYLLHGMVFWSWGSWLMVFLAERGFGYGINVTVVGITSYVILFLSLPIVTPIIEALGKDITALVWMTAIEKSPPRRKTLFPFPDDLFVRREGQNDVETAIGSSVGNSGRSTPSEKRDMKAREKVKEINQFDYDDRGGKSQLRSGWDSSI</sequence>
<evidence type="ECO:0000256" key="1">
    <source>
        <dbReference type="SAM" id="MobiDB-lite"/>
    </source>
</evidence>
<evidence type="ECO:0000256" key="2">
    <source>
        <dbReference type="SAM" id="Phobius"/>
    </source>
</evidence>
<keyword evidence="2" id="KW-0472">Membrane</keyword>
<feature type="region of interest" description="Disordered" evidence="1">
    <location>
        <begin position="892"/>
        <end position="914"/>
    </location>
</feature>
<feature type="domain" description="GH16" evidence="4">
    <location>
        <begin position="20"/>
        <end position="288"/>
    </location>
</feature>
<keyword evidence="6" id="KW-1185">Reference proteome</keyword>
<reference evidence="5 6" key="1">
    <citation type="journal article" date="2018" name="Front. Microbiol.">
        <title>Genome-Wide Analysis of Corynespora cassiicola Leaf Fall Disease Putative Effectors.</title>
        <authorList>
            <person name="Lopez D."/>
            <person name="Ribeiro S."/>
            <person name="Label P."/>
            <person name="Fumanal B."/>
            <person name="Venisse J.S."/>
            <person name="Kohler A."/>
            <person name="de Oliveira R.R."/>
            <person name="Labutti K."/>
            <person name="Lipzen A."/>
            <person name="Lail K."/>
            <person name="Bauer D."/>
            <person name="Ohm R.A."/>
            <person name="Barry K.W."/>
            <person name="Spatafora J."/>
            <person name="Grigoriev I.V."/>
            <person name="Martin F.M."/>
            <person name="Pujade-Renaud V."/>
        </authorList>
    </citation>
    <scope>NUCLEOTIDE SEQUENCE [LARGE SCALE GENOMIC DNA]</scope>
    <source>
        <strain evidence="5 6">Philippines</strain>
    </source>
</reference>
<accession>A0A2T2NHE6</accession>
<keyword evidence="3" id="KW-0732">Signal</keyword>
<dbReference type="InterPro" id="IPR013320">
    <property type="entry name" value="ConA-like_dom_sf"/>
</dbReference>
<dbReference type="AlphaFoldDB" id="A0A2T2NHE6"/>
<dbReference type="STRING" id="1448308.A0A2T2NHE6"/>
<keyword evidence="2" id="KW-0812">Transmembrane</keyword>
<evidence type="ECO:0000256" key="3">
    <source>
        <dbReference type="SAM" id="SignalP"/>
    </source>
</evidence>
<feature type="transmembrane region" description="Helical" evidence="2">
    <location>
        <begin position="505"/>
        <end position="528"/>
    </location>
</feature>
<protein>
    <recommendedName>
        <fullName evidence="4">GH16 domain-containing protein</fullName>
    </recommendedName>
</protein>
<dbReference type="OrthoDB" id="25131at2759"/>
<dbReference type="Proteomes" id="UP000240883">
    <property type="component" value="Unassembled WGS sequence"/>
</dbReference>
<feature type="transmembrane region" description="Helical" evidence="2">
    <location>
        <begin position="792"/>
        <end position="815"/>
    </location>
</feature>
<feature type="transmembrane region" description="Helical" evidence="2">
    <location>
        <begin position="695"/>
        <end position="716"/>
    </location>
</feature>
<feature type="transmembrane region" description="Helical" evidence="2">
    <location>
        <begin position="821"/>
        <end position="843"/>
    </location>
</feature>
<keyword evidence="2" id="KW-1133">Transmembrane helix</keyword>
<feature type="transmembrane region" description="Helical" evidence="2">
    <location>
        <begin position="661"/>
        <end position="683"/>
    </location>
</feature>
<dbReference type="CDD" id="cd00413">
    <property type="entry name" value="Glyco_hydrolase_16"/>
    <property type="match status" value="1"/>
</dbReference>
<organism evidence="5 6">
    <name type="scientific">Corynespora cassiicola Philippines</name>
    <dbReference type="NCBI Taxonomy" id="1448308"/>
    <lineage>
        <taxon>Eukaryota</taxon>
        <taxon>Fungi</taxon>
        <taxon>Dikarya</taxon>
        <taxon>Ascomycota</taxon>
        <taxon>Pezizomycotina</taxon>
        <taxon>Dothideomycetes</taxon>
        <taxon>Pleosporomycetidae</taxon>
        <taxon>Pleosporales</taxon>
        <taxon>Corynesporascaceae</taxon>
        <taxon>Corynespora</taxon>
    </lineage>
</organism>
<dbReference type="SUPFAM" id="SSF49899">
    <property type="entry name" value="Concanavalin A-like lectins/glucanases"/>
    <property type="match status" value="1"/>
</dbReference>
<evidence type="ECO:0000313" key="5">
    <source>
        <dbReference type="EMBL" id="PSN64861.1"/>
    </source>
</evidence>
<feature type="chain" id="PRO_5015772668" description="GH16 domain-containing protein" evidence="3">
    <location>
        <begin position="20"/>
        <end position="943"/>
    </location>
</feature>
<dbReference type="GO" id="GO:0005975">
    <property type="term" value="P:carbohydrate metabolic process"/>
    <property type="evidence" value="ECO:0007669"/>
    <property type="project" value="InterPro"/>
</dbReference>
<feature type="transmembrane region" description="Helical" evidence="2">
    <location>
        <begin position="458"/>
        <end position="485"/>
    </location>
</feature>
<evidence type="ECO:0000313" key="6">
    <source>
        <dbReference type="Proteomes" id="UP000240883"/>
    </source>
</evidence>
<evidence type="ECO:0000259" key="4">
    <source>
        <dbReference type="PROSITE" id="PS51762"/>
    </source>
</evidence>
<gene>
    <name evidence="5" type="ORF">BS50DRAFT_555040</name>
</gene>
<feature type="compositionally biased region" description="Polar residues" evidence="1">
    <location>
        <begin position="894"/>
        <end position="905"/>
    </location>
</feature>
<dbReference type="Pfam" id="PF00722">
    <property type="entry name" value="Glyco_hydro_16"/>
    <property type="match status" value="1"/>
</dbReference>
<dbReference type="PROSITE" id="PS51762">
    <property type="entry name" value="GH16_2"/>
    <property type="match status" value="1"/>
</dbReference>
<dbReference type="Gene3D" id="2.60.120.200">
    <property type="match status" value="1"/>
</dbReference>
<name>A0A2T2NHE6_CORCC</name>
<dbReference type="PANTHER" id="PTHR38121:SF2">
    <property type="entry name" value="ACYLTRANSFERASE 3 DOMAIN-CONTAINING PROTEIN"/>
    <property type="match status" value="1"/>
</dbReference>
<feature type="signal peptide" evidence="3">
    <location>
        <begin position="1"/>
        <end position="19"/>
    </location>
</feature>
<dbReference type="GO" id="GO:0004553">
    <property type="term" value="F:hydrolase activity, hydrolyzing O-glycosyl compounds"/>
    <property type="evidence" value="ECO:0007669"/>
    <property type="project" value="InterPro"/>
</dbReference>